<sequence length="357" mass="39332">GYAWYHMSGTAKVVSSAREMQSKFETIQKATPSPTSAASFLRSILESQIQHIPGSSSALRKFDEIADEHGPEVAEILKKTYNEIWDAVEKGGDGVGEKVSTILKNRAAQLKDVGLDAGEVILRDHPEVRKKLGSAFSEVSGWTQKYGPEAKKQADEVYAEVQKIIQSGVSAESLDRVRKLVDEKSGEVKELGRKAAQQAYEKGEQQAGDVLKRYPQVKEVLEQYKSQLLGGGVSVASITKFFTSVTKLKGSGEENAERVKEYVEDLVGKGKELTQSEGLGDLLGAAERYIKTIPGGEKFLSETPDIKKLVDIAQKRGPEAEKLATETWEELNKVLRKRYSQAEEIAEEGKKEVKQAK</sequence>
<evidence type="ECO:0000313" key="2">
    <source>
        <dbReference type="Proteomes" id="UP000298138"/>
    </source>
</evidence>
<keyword evidence="2" id="KW-1185">Reference proteome</keyword>
<name>A0A4S2MI61_9PEZI</name>
<dbReference type="Proteomes" id="UP000298138">
    <property type="component" value="Unassembled WGS sequence"/>
</dbReference>
<evidence type="ECO:0000313" key="1">
    <source>
        <dbReference type="EMBL" id="TGZ76405.1"/>
    </source>
</evidence>
<dbReference type="STRING" id="341454.A0A4S2MI61"/>
<dbReference type="InParanoid" id="A0A4S2MI61"/>
<organism evidence="1 2">
    <name type="scientific">Ascodesmis nigricans</name>
    <dbReference type="NCBI Taxonomy" id="341454"/>
    <lineage>
        <taxon>Eukaryota</taxon>
        <taxon>Fungi</taxon>
        <taxon>Dikarya</taxon>
        <taxon>Ascomycota</taxon>
        <taxon>Pezizomycotina</taxon>
        <taxon>Pezizomycetes</taxon>
        <taxon>Pezizales</taxon>
        <taxon>Ascodesmidaceae</taxon>
        <taxon>Ascodesmis</taxon>
    </lineage>
</organism>
<dbReference type="Gene3D" id="1.20.120.20">
    <property type="entry name" value="Apolipoprotein"/>
    <property type="match status" value="1"/>
</dbReference>
<accession>A0A4S2MI61</accession>
<reference evidence="1 2" key="1">
    <citation type="submission" date="2019-04" db="EMBL/GenBank/DDBJ databases">
        <title>Comparative genomics and transcriptomics to analyze fruiting body development in filamentous ascomycetes.</title>
        <authorList>
            <consortium name="DOE Joint Genome Institute"/>
            <person name="Lutkenhaus R."/>
            <person name="Traeger S."/>
            <person name="Breuer J."/>
            <person name="Kuo A."/>
            <person name="Lipzen A."/>
            <person name="Pangilinan J."/>
            <person name="Dilworth D."/>
            <person name="Sandor L."/>
            <person name="Poggeler S."/>
            <person name="Barry K."/>
            <person name="Grigoriev I.V."/>
            <person name="Nowrousian M."/>
        </authorList>
    </citation>
    <scope>NUCLEOTIDE SEQUENCE [LARGE SCALE GENOMIC DNA]</scope>
    <source>
        <strain evidence="1 2">CBS 389.68</strain>
    </source>
</reference>
<dbReference type="OrthoDB" id="3883941at2759"/>
<feature type="non-terminal residue" evidence="1">
    <location>
        <position position="1"/>
    </location>
</feature>
<dbReference type="AlphaFoldDB" id="A0A4S2MI61"/>
<protein>
    <submittedName>
        <fullName evidence="1">Uncharacterized protein</fullName>
    </submittedName>
</protein>
<gene>
    <name evidence="1" type="ORF">EX30DRAFT_312500</name>
</gene>
<dbReference type="EMBL" id="ML220180">
    <property type="protein sequence ID" value="TGZ76405.1"/>
    <property type="molecule type" value="Genomic_DNA"/>
</dbReference>
<proteinExistence type="predicted"/>